<evidence type="ECO:0000256" key="4">
    <source>
        <dbReference type="ARBA" id="ARBA00022729"/>
    </source>
</evidence>
<sequence>MQRSIPAVAAALGLSLVLAACGGDSTPENTTSEPTAAETTETTDAPAASGSITIWVDETRINDFDAVVKKFETERGVDVEVVQKASGDIRTDFIQQVPTGEGPDVIIGAHDWLGEFVTNGVVSTVELGDKAAGFADAAVKAFAYEGTNYGVPYAVESIALVRNNALATETPATFDELVELGKESGADYPVLLQQGADGDAYHMYPLQTSFGAPVFESEADGSYTKELGMKGEAGEAFAQYLQKLGKDGVLDSAIDGEIAKQAFIDGKSPFIITGPWNIADFEAAGIDLAVTEIPSAGGEPAQPFVGVQGAYISAKSENPLLANDFVVNYLSTEEAADTIYASGNRIPALTASADKIDNAITKSFAEVAAQGAPMPSIPEMGSVWNYWGSTEVSIINGSATDAAAAWNTMNENIEGAIAGN</sequence>
<dbReference type="Gene3D" id="3.40.190.10">
    <property type="entry name" value="Periplasmic binding protein-like II"/>
    <property type="match status" value="2"/>
</dbReference>
<dbReference type="Pfam" id="PF13416">
    <property type="entry name" value="SBP_bac_8"/>
    <property type="match status" value="1"/>
</dbReference>
<keyword evidence="2" id="KW-0813">Transport</keyword>
<organism evidence="7 8">
    <name type="scientific">Populibacterium corticicola</name>
    <dbReference type="NCBI Taxonomy" id="1812826"/>
    <lineage>
        <taxon>Bacteria</taxon>
        <taxon>Bacillati</taxon>
        <taxon>Actinomycetota</taxon>
        <taxon>Actinomycetes</taxon>
        <taxon>Micrococcales</taxon>
        <taxon>Jonesiaceae</taxon>
        <taxon>Populibacterium</taxon>
    </lineage>
</organism>
<evidence type="ECO:0000256" key="3">
    <source>
        <dbReference type="ARBA" id="ARBA00022597"/>
    </source>
</evidence>
<reference evidence="8" key="1">
    <citation type="journal article" date="2019" name="Int. J. Syst. Evol. Microbiol.">
        <title>The Global Catalogue of Microorganisms (GCM) 10K type strain sequencing project: providing services to taxonomists for standard genome sequencing and annotation.</title>
        <authorList>
            <consortium name="The Broad Institute Genomics Platform"/>
            <consortium name="The Broad Institute Genome Sequencing Center for Infectious Disease"/>
            <person name="Wu L."/>
            <person name="Ma J."/>
        </authorList>
    </citation>
    <scope>NUCLEOTIDE SEQUENCE [LARGE SCALE GENOMIC DNA]</scope>
    <source>
        <strain evidence="8">KCTC 33576</strain>
    </source>
</reference>
<proteinExistence type="inferred from homology"/>
<feature type="region of interest" description="Disordered" evidence="5">
    <location>
        <begin position="25"/>
        <end position="49"/>
    </location>
</feature>
<dbReference type="PANTHER" id="PTHR30061:SF50">
    <property type="entry name" value="MALTOSE_MALTODEXTRIN-BINDING PERIPLASMIC PROTEIN"/>
    <property type="match status" value="1"/>
</dbReference>
<comment type="caution">
    <text evidence="7">The sequence shown here is derived from an EMBL/GenBank/DDBJ whole genome shotgun (WGS) entry which is preliminary data.</text>
</comment>
<feature type="chain" id="PRO_5046637338" evidence="6">
    <location>
        <begin position="20"/>
        <end position="420"/>
    </location>
</feature>
<dbReference type="InterPro" id="IPR006059">
    <property type="entry name" value="SBP"/>
</dbReference>
<evidence type="ECO:0000256" key="1">
    <source>
        <dbReference type="ARBA" id="ARBA00008520"/>
    </source>
</evidence>
<evidence type="ECO:0000313" key="8">
    <source>
        <dbReference type="Proteomes" id="UP001597391"/>
    </source>
</evidence>
<dbReference type="Proteomes" id="UP001597391">
    <property type="component" value="Unassembled WGS sequence"/>
</dbReference>
<feature type="signal peptide" evidence="6">
    <location>
        <begin position="1"/>
        <end position="19"/>
    </location>
</feature>
<accession>A0ABW5XD03</accession>
<evidence type="ECO:0000256" key="6">
    <source>
        <dbReference type="SAM" id="SignalP"/>
    </source>
</evidence>
<keyword evidence="8" id="KW-1185">Reference proteome</keyword>
<dbReference type="CDD" id="cd13586">
    <property type="entry name" value="PBP2_Maltose_binding_like"/>
    <property type="match status" value="1"/>
</dbReference>
<name>A0ABW5XD03_9MICO</name>
<evidence type="ECO:0000256" key="5">
    <source>
        <dbReference type="SAM" id="MobiDB-lite"/>
    </source>
</evidence>
<dbReference type="InterPro" id="IPR006060">
    <property type="entry name" value="Maltose/Cyclodextrin-bd"/>
</dbReference>
<dbReference type="PRINTS" id="PR00181">
    <property type="entry name" value="MALTOSEBP"/>
</dbReference>
<dbReference type="EMBL" id="JBHUOP010000001">
    <property type="protein sequence ID" value="MFD2839185.1"/>
    <property type="molecule type" value="Genomic_DNA"/>
</dbReference>
<evidence type="ECO:0000256" key="2">
    <source>
        <dbReference type="ARBA" id="ARBA00022448"/>
    </source>
</evidence>
<dbReference type="SUPFAM" id="SSF53850">
    <property type="entry name" value="Periplasmic binding protein-like II"/>
    <property type="match status" value="1"/>
</dbReference>
<protein>
    <submittedName>
        <fullName evidence="7">Extracellular solute-binding protein</fullName>
    </submittedName>
</protein>
<keyword evidence="4 6" id="KW-0732">Signal</keyword>
<dbReference type="PANTHER" id="PTHR30061">
    <property type="entry name" value="MALTOSE-BINDING PERIPLASMIC PROTEIN"/>
    <property type="match status" value="1"/>
</dbReference>
<gene>
    <name evidence="7" type="ORF">ACFSYH_01160</name>
</gene>
<dbReference type="RefSeq" id="WP_377464619.1">
    <property type="nucleotide sequence ID" value="NZ_JBHUOP010000001.1"/>
</dbReference>
<dbReference type="PROSITE" id="PS51257">
    <property type="entry name" value="PROKAR_LIPOPROTEIN"/>
    <property type="match status" value="1"/>
</dbReference>
<keyword evidence="3" id="KW-0762">Sugar transport</keyword>
<comment type="similarity">
    <text evidence="1">Belongs to the bacterial solute-binding protein 1 family.</text>
</comment>
<evidence type="ECO:0000313" key="7">
    <source>
        <dbReference type="EMBL" id="MFD2839185.1"/>
    </source>
</evidence>